<dbReference type="InParanoid" id="J0CS10"/>
<gene>
    <name evidence="7" type="ORF">AURDEDRAFT_177880</name>
</gene>
<dbReference type="InterPro" id="IPR036188">
    <property type="entry name" value="FAD/NAD-bd_sf"/>
</dbReference>
<keyword evidence="8" id="KW-1185">Reference proteome</keyword>
<dbReference type="PANTHER" id="PTHR43098:SF2">
    <property type="entry name" value="FAD-BINDING MONOOXYGENASE AUSB-RELATED"/>
    <property type="match status" value="1"/>
</dbReference>
<dbReference type="PANTHER" id="PTHR43098">
    <property type="entry name" value="L-ORNITHINE N(5)-MONOOXYGENASE-RELATED"/>
    <property type="match status" value="1"/>
</dbReference>
<evidence type="ECO:0000256" key="4">
    <source>
        <dbReference type="ARBA" id="ARBA00022827"/>
    </source>
</evidence>
<keyword evidence="4" id="KW-0274">FAD</keyword>
<dbReference type="EMBL" id="JH688480">
    <property type="protein sequence ID" value="EJD33034.1"/>
    <property type="molecule type" value="Genomic_DNA"/>
</dbReference>
<evidence type="ECO:0000256" key="5">
    <source>
        <dbReference type="ARBA" id="ARBA00022857"/>
    </source>
</evidence>
<keyword evidence="5" id="KW-0521">NADP</keyword>
<proteinExistence type="inferred from homology"/>
<reference evidence="8" key="1">
    <citation type="journal article" date="2012" name="Science">
        <title>The Paleozoic origin of enzymatic lignin decomposition reconstructed from 31 fungal genomes.</title>
        <authorList>
            <person name="Floudas D."/>
            <person name="Binder M."/>
            <person name="Riley R."/>
            <person name="Barry K."/>
            <person name="Blanchette R.A."/>
            <person name="Henrissat B."/>
            <person name="Martinez A.T."/>
            <person name="Otillar R."/>
            <person name="Spatafora J.W."/>
            <person name="Yadav J.S."/>
            <person name="Aerts A."/>
            <person name="Benoit I."/>
            <person name="Boyd A."/>
            <person name="Carlson A."/>
            <person name="Copeland A."/>
            <person name="Coutinho P.M."/>
            <person name="de Vries R.P."/>
            <person name="Ferreira P."/>
            <person name="Findley K."/>
            <person name="Foster B."/>
            <person name="Gaskell J."/>
            <person name="Glotzer D."/>
            <person name="Gorecki P."/>
            <person name="Heitman J."/>
            <person name="Hesse C."/>
            <person name="Hori C."/>
            <person name="Igarashi K."/>
            <person name="Jurgens J.A."/>
            <person name="Kallen N."/>
            <person name="Kersten P."/>
            <person name="Kohler A."/>
            <person name="Kuees U."/>
            <person name="Kumar T.K.A."/>
            <person name="Kuo A."/>
            <person name="LaButti K."/>
            <person name="Larrondo L.F."/>
            <person name="Lindquist E."/>
            <person name="Ling A."/>
            <person name="Lombard V."/>
            <person name="Lucas S."/>
            <person name="Lundell T."/>
            <person name="Martin R."/>
            <person name="McLaughlin D.J."/>
            <person name="Morgenstern I."/>
            <person name="Morin E."/>
            <person name="Murat C."/>
            <person name="Nagy L.G."/>
            <person name="Nolan M."/>
            <person name="Ohm R.A."/>
            <person name="Patyshakuliyeva A."/>
            <person name="Rokas A."/>
            <person name="Ruiz-Duenas F.J."/>
            <person name="Sabat G."/>
            <person name="Salamov A."/>
            <person name="Samejima M."/>
            <person name="Schmutz J."/>
            <person name="Slot J.C."/>
            <person name="St John F."/>
            <person name="Stenlid J."/>
            <person name="Sun H."/>
            <person name="Sun S."/>
            <person name="Syed K."/>
            <person name="Tsang A."/>
            <person name="Wiebenga A."/>
            <person name="Young D."/>
            <person name="Pisabarro A."/>
            <person name="Eastwood D.C."/>
            <person name="Martin F."/>
            <person name="Cullen D."/>
            <person name="Grigoriev I.V."/>
            <person name="Hibbett D.S."/>
        </authorList>
    </citation>
    <scope>NUCLEOTIDE SEQUENCE [LARGE SCALE GENOMIC DNA]</scope>
    <source>
        <strain evidence="8">TFB10046</strain>
    </source>
</reference>
<keyword evidence="3" id="KW-0285">Flavoprotein</keyword>
<dbReference type="Proteomes" id="UP000006514">
    <property type="component" value="Unassembled WGS sequence"/>
</dbReference>
<sequence>MTANVVHILDVVAEHIGYILNEAAKKAGSDKFVVEVTKEAEEAWAMQTAMRAAMMAAIIGCTPSYITREGEAEKVVQGADGLKMARSAPWGEGIIDYTRRIEAWRAAGGLEGIEVTA</sequence>
<keyword evidence="6" id="KW-0560">Oxidoreductase</keyword>
<dbReference type="Gene3D" id="3.50.50.60">
    <property type="entry name" value="FAD/NAD(P)-binding domain"/>
    <property type="match status" value="1"/>
</dbReference>
<dbReference type="GO" id="GO:0016491">
    <property type="term" value="F:oxidoreductase activity"/>
    <property type="evidence" value="ECO:0007669"/>
    <property type="project" value="UniProtKB-KW"/>
</dbReference>
<evidence type="ECO:0000313" key="7">
    <source>
        <dbReference type="EMBL" id="EJD33034.1"/>
    </source>
</evidence>
<organism evidence="7 8">
    <name type="scientific">Auricularia subglabra (strain TFB-10046 / SS5)</name>
    <name type="common">White-rot fungus</name>
    <name type="synonym">Auricularia delicata (strain TFB10046)</name>
    <dbReference type="NCBI Taxonomy" id="717982"/>
    <lineage>
        <taxon>Eukaryota</taxon>
        <taxon>Fungi</taxon>
        <taxon>Dikarya</taxon>
        <taxon>Basidiomycota</taxon>
        <taxon>Agaricomycotina</taxon>
        <taxon>Agaricomycetes</taxon>
        <taxon>Auriculariales</taxon>
        <taxon>Auriculariaceae</taxon>
        <taxon>Auricularia</taxon>
    </lineage>
</organism>
<dbReference type="KEGG" id="adl:AURDEDRAFT_177880"/>
<evidence type="ECO:0000256" key="6">
    <source>
        <dbReference type="ARBA" id="ARBA00023002"/>
    </source>
</evidence>
<accession>J0CS10</accession>
<dbReference type="InterPro" id="IPR050775">
    <property type="entry name" value="FAD-binding_Monooxygenases"/>
</dbReference>
<name>J0CS10_AURST</name>
<dbReference type="OrthoDB" id="66881at2759"/>
<protein>
    <submittedName>
        <fullName evidence="7">Uncharacterized protein</fullName>
    </submittedName>
</protein>
<comment type="cofactor">
    <cofactor evidence="1">
        <name>FAD</name>
        <dbReference type="ChEBI" id="CHEBI:57692"/>
    </cofactor>
</comment>
<comment type="similarity">
    <text evidence="2">Belongs to the FAD-binding monooxygenase family.</text>
</comment>
<dbReference type="AlphaFoldDB" id="J0CS10"/>
<evidence type="ECO:0000256" key="1">
    <source>
        <dbReference type="ARBA" id="ARBA00001974"/>
    </source>
</evidence>
<evidence type="ECO:0000313" key="8">
    <source>
        <dbReference type="Proteomes" id="UP000006514"/>
    </source>
</evidence>
<evidence type="ECO:0000256" key="2">
    <source>
        <dbReference type="ARBA" id="ARBA00010139"/>
    </source>
</evidence>
<evidence type="ECO:0000256" key="3">
    <source>
        <dbReference type="ARBA" id="ARBA00022630"/>
    </source>
</evidence>